<evidence type="ECO:0000313" key="2">
    <source>
        <dbReference type="EMBL" id="AKQ06847.1"/>
    </source>
</evidence>
<dbReference type="OrthoDB" id="25613at10239"/>
<organism evidence="2 3">
    <name type="scientific">Acinetobacter phage Fri1</name>
    <dbReference type="NCBI Taxonomy" id="1647373"/>
    <lineage>
        <taxon>Viruses</taxon>
        <taxon>Duplodnaviria</taxon>
        <taxon>Heunggongvirae</taxon>
        <taxon>Uroviricota</taxon>
        <taxon>Caudoviricetes</taxon>
        <taxon>Autographivirales</taxon>
        <taxon>Autoscriptoviridae</taxon>
        <taxon>Beijerinckvirinae</taxon>
        <taxon>Friunavirus</taxon>
        <taxon>Friunavirus Fri1</taxon>
    </lineage>
</organism>
<evidence type="ECO:0000313" key="3">
    <source>
        <dbReference type="Proteomes" id="UP000201630"/>
    </source>
</evidence>
<dbReference type="GeneID" id="26630036"/>
<dbReference type="KEGG" id="vg:26630036"/>
<protein>
    <submittedName>
        <fullName evidence="2">Uncharacterized protein</fullName>
    </submittedName>
</protein>
<keyword evidence="1" id="KW-0175">Coiled coil</keyword>
<evidence type="ECO:0000256" key="1">
    <source>
        <dbReference type="SAM" id="Coils"/>
    </source>
</evidence>
<dbReference type="RefSeq" id="YP_009203048.1">
    <property type="nucleotide sequence ID" value="NC_028848.1"/>
</dbReference>
<sequence length="61" mass="6502">MAGALCEPIVSLALTQTSDDTAIADTQAQMAELLEQVRALQAKIEEQDKAPTRSKTATKAE</sequence>
<name>A0A0H4THZ9_9CAUD</name>
<reference evidence="2 3" key="1">
    <citation type="submission" date="2015-04" db="EMBL/GenBank/DDBJ databases">
        <authorList>
            <person name="Shneider M.M."/>
            <person name="Klumpp J."/>
            <person name="Miroshnikov K.A."/>
            <person name="Leiman P.G."/>
        </authorList>
    </citation>
    <scope>NUCLEOTIDE SEQUENCE [LARGE SCALE GENOMIC DNA]</scope>
</reference>
<dbReference type="EMBL" id="KR149290">
    <property type="protein sequence ID" value="AKQ06847.1"/>
    <property type="molecule type" value="Genomic_DNA"/>
</dbReference>
<proteinExistence type="predicted"/>
<accession>A0A0H4THZ9</accession>
<dbReference type="Proteomes" id="UP000201630">
    <property type="component" value="Segment"/>
</dbReference>
<keyword evidence="3" id="KW-1185">Reference proteome</keyword>
<gene>
    <name evidence="2" type="ORF">Fri1_42</name>
</gene>
<feature type="coiled-coil region" evidence="1">
    <location>
        <begin position="23"/>
        <end position="50"/>
    </location>
</feature>